<feature type="domain" description="Zona occludens toxin N-terminal" evidence="1">
    <location>
        <begin position="144"/>
        <end position="239"/>
    </location>
</feature>
<evidence type="ECO:0000259" key="1">
    <source>
        <dbReference type="Pfam" id="PF05707"/>
    </source>
</evidence>
<accession>A0A0F9SLA4</accession>
<dbReference type="EMBL" id="LAZR01000599">
    <property type="protein sequence ID" value="KKN63147.1"/>
    <property type="molecule type" value="Genomic_DNA"/>
</dbReference>
<reference evidence="2" key="1">
    <citation type="journal article" date="2015" name="Nature">
        <title>Complex archaea that bridge the gap between prokaryotes and eukaryotes.</title>
        <authorList>
            <person name="Spang A."/>
            <person name="Saw J.H."/>
            <person name="Jorgensen S.L."/>
            <person name="Zaremba-Niedzwiedzka K."/>
            <person name="Martijn J."/>
            <person name="Lind A.E."/>
            <person name="van Eijk R."/>
            <person name="Schleper C."/>
            <person name="Guy L."/>
            <person name="Ettema T.J."/>
        </authorList>
    </citation>
    <scope>NUCLEOTIDE SEQUENCE</scope>
</reference>
<dbReference type="AlphaFoldDB" id="A0A0F9SLA4"/>
<dbReference type="Gene3D" id="3.40.50.300">
    <property type="entry name" value="P-loop containing nucleotide triphosphate hydrolases"/>
    <property type="match status" value="1"/>
</dbReference>
<gene>
    <name evidence="2" type="ORF">LCGC14_0504800</name>
</gene>
<organism evidence="2">
    <name type="scientific">marine sediment metagenome</name>
    <dbReference type="NCBI Taxonomy" id="412755"/>
    <lineage>
        <taxon>unclassified sequences</taxon>
        <taxon>metagenomes</taxon>
        <taxon>ecological metagenomes</taxon>
    </lineage>
</organism>
<comment type="caution">
    <text evidence="2">The sequence shown here is derived from an EMBL/GenBank/DDBJ whole genome shotgun (WGS) entry which is preliminary data.</text>
</comment>
<evidence type="ECO:0000313" key="2">
    <source>
        <dbReference type="EMBL" id="KKN63147.1"/>
    </source>
</evidence>
<protein>
    <recommendedName>
        <fullName evidence="1">Zona occludens toxin N-terminal domain-containing protein</fullName>
    </recommendedName>
</protein>
<name>A0A0F9SLA4_9ZZZZ</name>
<dbReference type="SUPFAM" id="SSF52540">
    <property type="entry name" value="P-loop containing nucleoside triphosphate hydrolases"/>
    <property type="match status" value="1"/>
</dbReference>
<dbReference type="InterPro" id="IPR008900">
    <property type="entry name" value="Zot_N"/>
</dbReference>
<dbReference type="InterPro" id="IPR027417">
    <property type="entry name" value="P-loop_NTPase"/>
</dbReference>
<proteinExistence type="predicted"/>
<sequence length="382" mass="44418">MSSETENPQIEWNMPDNIVNQYFSIPKTKGYMTDEEYFSEIRFDNDTDYLYHLIEQNTLPDVLAPKEWQPGDSKYSQLSEIYLTYGALIGTLKAKAEGFLPISLFTGSPSIGKTTVALWFTHWLAKKFRKPFDADRCFLIGRNEFLLAEEVEVRFEPNDIIFIDEIQHMFNRYRAVSTQNIEFIRFLDSCRKYGIGAIIATTPRFGSSDPNFRSELVQLWFHVNKKDKIKKKSRCFLNINTETADGRELDYEKFGNLWLRWIQVEIYKKSVEEAGKEIYKGGSMGREGVIEKKEKLRKSLEAKARMIQISDIILDSSSSLDEKIEGLVSLNVSQKETWRMVKTQGYDIKFPYIQQVATDLSVKEMKQFKTKNNKTTSTSTQK</sequence>
<dbReference type="Pfam" id="PF05707">
    <property type="entry name" value="Zot"/>
    <property type="match status" value="1"/>
</dbReference>